<organism evidence="1 2">
    <name type="scientific">Pelosinus fermentans JBW45</name>
    <dbReference type="NCBI Taxonomy" id="1192197"/>
    <lineage>
        <taxon>Bacteria</taxon>
        <taxon>Bacillati</taxon>
        <taxon>Bacillota</taxon>
        <taxon>Negativicutes</taxon>
        <taxon>Selenomonadales</taxon>
        <taxon>Sporomusaceae</taxon>
        <taxon>Pelosinus</taxon>
    </lineage>
</organism>
<dbReference type="AlphaFoldDB" id="I9NP54"/>
<evidence type="ECO:0000313" key="2">
    <source>
        <dbReference type="Proteomes" id="UP000005361"/>
    </source>
</evidence>
<dbReference type="STRING" id="1192197.JBW_00730"/>
<gene>
    <name evidence="1" type="ORF">JBW_00730</name>
</gene>
<dbReference type="KEGG" id="pft:JBW_00730"/>
<dbReference type="OrthoDB" id="1683459at2"/>
<accession>I9NP54</accession>
<name>I9NP54_9FIRM</name>
<dbReference type="HOGENOM" id="CLU_1957483_0_0_9"/>
<protein>
    <submittedName>
        <fullName evidence="1">Uncharacterized protein</fullName>
    </submittedName>
</protein>
<dbReference type="RefSeq" id="WP_007959179.1">
    <property type="nucleotide sequence ID" value="NZ_CP010978.1"/>
</dbReference>
<reference evidence="1 2" key="1">
    <citation type="journal article" date="2015" name="Genome Announc.">
        <title>Complete Genome Sequence of Pelosinus fermentans JBW45, a Member of a Remarkably Competitive Group of Negativicutes in the Firmicutes Phylum.</title>
        <authorList>
            <person name="De Leon K.B."/>
            <person name="Utturkar S.M."/>
            <person name="Camilleri L.B."/>
            <person name="Elias D.A."/>
            <person name="Arkin A.P."/>
            <person name="Fields M.W."/>
            <person name="Brown S.D."/>
            <person name="Wall J.D."/>
        </authorList>
    </citation>
    <scope>NUCLEOTIDE SEQUENCE [LARGE SCALE GENOMIC DNA]</scope>
    <source>
        <strain evidence="1 2">JBW45</strain>
    </source>
</reference>
<dbReference type="EMBL" id="CP010978">
    <property type="protein sequence ID" value="AJQ26082.1"/>
    <property type="molecule type" value="Genomic_DNA"/>
</dbReference>
<reference evidence="2" key="2">
    <citation type="submission" date="2015-02" db="EMBL/GenBank/DDBJ databases">
        <title>Complete Genome Sequence of Pelosinus fermentans JBW45.</title>
        <authorList>
            <person name="De Leon K.B."/>
            <person name="Utturkar S.M."/>
            <person name="Camilleri L.B."/>
            <person name="Arkin A.P."/>
            <person name="Fields M.W."/>
            <person name="Brown S.D."/>
            <person name="Wall J.D."/>
        </authorList>
    </citation>
    <scope>NUCLEOTIDE SEQUENCE [LARGE SCALE GENOMIC DNA]</scope>
    <source>
        <strain evidence="2">JBW45</strain>
    </source>
</reference>
<dbReference type="Proteomes" id="UP000005361">
    <property type="component" value="Chromosome"/>
</dbReference>
<proteinExistence type="predicted"/>
<sequence length="128" mass="14890">MHQENIGLLFIKHCSNFQRLSAEQLRAIEEEQYNMVTELAAQKQIIMNSMIELQGQFDINNCQQDIKEKVSNLLHQITVSESQSQQIIKERSTDISKKMLANRKEMNIQQAYEESSFPDQGNLCNIEK</sequence>
<evidence type="ECO:0000313" key="1">
    <source>
        <dbReference type="EMBL" id="AJQ26082.1"/>
    </source>
</evidence>
<dbReference type="Gene3D" id="1.20.58.380">
    <property type="entry name" value="Flagellar protein flit"/>
    <property type="match status" value="1"/>
</dbReference>